<accession>A0A933MJX8</accession>
<reference evidence="1" key="1">
    <citation type="submission" date="2020-07" db="EMBL/GenBank/DDBJ databases">
        <title>Huge and variable diversity of episymbiotic CPR bacteria and DPANN archaea in groundwater ecosystems.</title>
        <authorList>
            <person name="He C.Y."/>
            <person name="Keren R."/>
            <person name="Whittaker M."/>
            <person name="Farag I.F."/>
            <person name="Doudna J."/>
            <person name="Cate J.H.D."/>
            <person name="Banfield J.F."/>
        </authorList>
    </citation>
    <scope>NUCLEOTIDE SEQUENCE</scope>
    <source>
        <strain evidence="1">NC_groundwater_1520_Pr4_B-0.1um_53_5</strain>
    </source>
</reference>
<dbReference type="EMBL" id="JACQXR010000034">
    <property type="protein sequence ID" value="MBI4726155.1"/>
    <property type="molecule type" value="Genomic_DNA"/>
</dbReference>
<dbReference type="AlphaFoldDB" id="A0A933MJX8"/>
<gene>
    <name evidence="1" type="ORF">HY768_02840</name>
</gene>
<proteinExistence type="predicted"/>
<organism evidence="1 2">
    <name type="scientific">candidate division TA06 bacterium</name>
    <dbReference type="NCBI Taxonomy" id="2250710"/>
    <lineage>
        <taxon>Bacteria</taxon>
        <taxon>Bacteria division TA06</taxon>
    </lineage>
</organism>
<comment type="caution">
    <text evidence="1">The sequence shown here is derived from an EMBL/GenBank/DDBJ whole genome shotgun (WGS) entry which is preliminary data.</text>
</comment>
<evidence type="ECO:0000313" key="2">
    <source>
        <dbReference type="Proteomes" id="UP000736328"/>
    </source>
</evidence>
<dbReference type="Proteomes" id="UP000736328">
    <property type="component" value="Unassembled WGS sequence"/>
</dbReference>
<protein>
    <submittedName>
        <fullName evidence="1">Uncharacterized protein</fullName>
    </submittedName>
</protein>
<name>A0A933MJX8_UNCT6</name>
<evidence type="ECO:0000313" key="1">
    <source>
        <dbReference type="EMBL" id="MBI4726155.1"/>
    </source>
</evidence>
<sequence length="1132" mass="126777">MRTAVTKYVIMILMIPIWFSSLTGQGAAGRTKVVIPGGFAGNSYRLPHRHIIKDSDSLLLNDSLLVPNRDYALDCRTGEIYFSVALETSDTVRAYYRALPFNLPDKIVYLPLSVSTANMPDTIEAVVGFDPSSTQSYSGWINEKSGQVRFGGSKSLGISAGSGRDFSLEQALQVSIDGQLSPSLKVNAFLSDQNMPLSSSGSTEDLSQIEKVYIKAQGNIWEAVLGDYELDYHGTGYFQLKRQLQGVRAAIVNKKNNLDLAAAVTKGQKARSDFTGQNGKQGPYQLAAVPGESGLKILANTEKIWLNGQLLKRGEHQDYQMDYESGLLSFNPQWLITSDSRIMAEFEYSGQNYQRPFYSAAAATRLGKNIQVKGGYRQEGDDYNYPLAGELSRSDKNILDLAGDDTSRYWADGGTVVEAGQGNYLFRDSFYVYAGPDSGNYLVSFTKVDSGRGDYRDSLGIIVYAGKNMGDYLAVKKLAAPSQTRLYTLGAYLTWPGGQADLEGAGSDLDKNLLSARDDGNNRGYSGSAKFHWQRDTLWGGGFEIKGRTLAVNPDFEKSVVPVDPDFTKRWELYNWNETKALNVGMLRRTTEYEISLGPEMLKAEAGWGRLDMEQSVWARNYRAGLQFRPVPKYLLKYGFNRHLLGQAWPENASLGRRDVHQAEAGISYLRWNYLADFSAGTDQVERDSANGYGQKYYLAGLGMERRGDITEGRLALSRREDYIKDSLDQTFKPKSYATDLTTKLGLLPGRVLSGDLEHRYRRLVYRPGVPGQSLNTHLAVLRANYRGLAQALKAGLDYSINSAETRLKRETFYRVSDRAGDYSYDPATQSYYPDTAGNYLKKIEEAPAGTIAAELSAKSYLSYSPGISIPGPWHQKLKLDLCGAAGLKTGRKLSGAMMMFTPGALWDRTANLSANLDLSGDLWYYPAGSYFFKFHYRTRRNDDNQYLNRRITVNSKEGRAEITAQLGPVARALFFGELNYNSTLSMESGLESENRETKAGAEISYFHKNQTELGIKANMLWENLFRQNYYVTIPRMNYRDMVLSPFVRHQLGLKGSLRMEFSQIYRRADQNENVIPLEFSVSRSLGQSQSWKLQTDYKLNNYLTASASYEGRKEPQKKVLHNARTEIRANF</sequence>